<reference evidence="2 3" key="1">
    <citation type="submission" date="2016-02" db="EMBL/GenBank/DDBJ databases">
        <title>Genome analysis of coral dinoflagellate symbionts highlights evolutionary adaptations to a symbiotic lifestyle.</title>
        <authorList>
            <person name="Aranda M."/>
            <person name="Li Y."/>
            <person name="Liew Y.J."/>
            <person name="Baumgarten S."/>
            <person name="Simakov O."/>
            <person name="Wilson M."/>
            <person name="Piel J."/>
            <person name="Ashoor H."/>
            <person name="Bougouffa S."/>
            <person name="Bajic V.B."/>
            <person name="Ryu T."/>
            <person name="Ravasi T."/>
            <person name="Bayer T."/>
            <person name="Micklem G."/>
            <person name="Kim H."/>
            <person name="Bhak J."/>
            <person name="Lajeunesse T.C."/>
            <person name="Voolstra C.R."/>
        </authorList>
    </citation>
    <scope>NUCLEOTIDE SEQUENCE [LARGE SCALE GENOMIC DNA]</scope>
    <source>
        <strain evidence="2 3">CCMP2467</strain>
    </source>
</reference>
<dbReference type="EMBL" id="LSRX01000204">
    <property type="protein sequence ID" value="OLQ04642.1"/>
    <property type="molecule type" value="Genomic_DNA"/>
</dbReference>
<dbReference type="Proteomes" id="UP000186817">
    <property type="component" value="Unassembled WGS sequence"/>
</dbReference>
<feature type="signal peptide" evidence="1">
    <location>
        <begin position="1"/>
        <end position="19"/>
    </location>
</feature>
<name>A0A1Q9EB63_SYMMI</name>
<dbReference type="AlphaFoldDB" id="A0A1Q9EB63"/>
<evidence type="ECO:0000313" key="2">
    <source>
        <dbReference type="EMBL" id="OLQ04642.1"/>
    </source>
</evidence>
<sequence>MWSCHGLLLLAAAIRGVYAEIALGAIAGWTIVDSGELIATIAAIIDYRKNWDASLAARFGPPVVDIPGGVHEDGRNVSLRIGTSHLQPDVGLATALDMMLGLDGALPAVGLVGARASSVSTPAVYPYFLRVVPPDTVQGLALWSWILHFDAPLAICLYSTETRHAKERLLVSS</sequence>
<evidence type="ECO:0000313" key="3">
    <source>
        <dbReference type="Proteomes" id="UP000186817"/>
    </source>
</evidence>
<dbReference type="SUPFAM" id="SSF53822">
    <property type="entry name" value="Periplasmic binding protein-like I"/>
    <property type="match status" value="1"/>
</dbReference>
<dbReference type="InterPro" id="IPR028082">
    <property type="entry name" value="Peripla_BP_I"/>
</dbReference>
<proteinExistence type="predicted"/>
<organism evidence="2 3">
    <name type="scientific">Symbiodinium microadriaticum</name>
    <name type="common">Dinoflagellate</name>
    <name type="synonym">Zooxanthella microadriatica</name>
    <dbReference type="NCBI Taxonomy" id="2951"/>
    <lineage>
        <taxon>Eukaryota</taxon>
        <taxon>Sar</taxon>
        <taxon>Alveolata</taxon>
        <taxon>Dinophyceae</taxon>
        <taxon>Suessiales</taxon>
        <taxon>Symbiodiniaceae</taxon>
        <taxon>Symbiodinium</taxon>
    </lineage>
</organism>
<keyword evidence="3" id="KW-1185">Reference proteome</keyword>
<feature type="chain" id="PRO_5012389911" evidence="1">
    <location>
        <begin position="20"/>
        <end position="173"/>
    </location>
</feature>
<gene>
    <name evidence="2" type="ORF">AK812_SmicGene12232</name>
</gene>
<protein>
    <submittedName>
        <fullName evidence="2">Uncharacterized protein</fullName>
    </submittedName>
</protein>
<evidence type="ECO:0000256" key="1">
    <source>
        <dbReference type="SAM" id="SignalP"/>
    </source>
</evidence>
<comment type="caution">
    <text evidence="2">The sequence shown here is derived from an EMBL/GenBank/DDBJ whole genome shotgun (WGS) entry which is preliminary data.</text>
</comment>
<accession>A0A1Q9EB63</accession>
<dbReference type="OrthoDB" id="5984008at2759"/>
<keyword evidence="1" id="KW-0732">Signal</keyword>